<name>A0A182TIH6_9DIPT</name>
<dbReference type="GO" id="GO:1990907">
    <property type="term" value="C:beta-catenin-TCF complex"/>
    <property type="evidence" value="ECO:0007669"/>
    <property type="project" value="TreeGrafter"/>
</dbReference>
<evidence type="ECO:0000256" key="2">
    <source>
        <dbReference type="ARBA" id="ARBA00023015"/>
    </source>
</evidence>
<evidence type="ECO:0000256" key="1">
    <source>
        <dbReference type="ARBA" id="ARBA00004123"/>
    </source>
</evidence>
<dbReference type="GO" id="GO:0060070">
    <property type="term" value="P:canonical Wnt signaling pathway"/>
    <property type="evidence" value="ECO:0007669"/>
    <property type="project" value="TreeGrafter"/>
</dbReference>
<evidence type="ECO:0000313" key="10">
    <source>
        <dbReference type="Proteomes" id="UP000075902"/>
    </source>
</evidence>
<feature type="compositionally biased region" description="Low complexity" evidence="7">
    <location>
        <begin position="12"/>
        <end position="25"/>
    </location>
</feature>
<dbReference type="Pfam" id="PF08347">
    <property type="entry name" value="CTNNB1_binding"/>
    <property type="match status" value="1"/>
</dbReference>
<organism evidence="9 10">
    <name type="scientific">Anopheles melas</name>
    <dbReference type="NCBI Taxonomy" id="34690"/>
    <lineage>
        <taxon>Eukaryota</taxon>
        <taxon>Metazoa</taxon>
        <taxon>Ecdysozoa</taxon>
        <taxon>Arthropoda</taxon>
        <taxon>Hexapoda</taxon>
        <taxon>Insecta</taxon>
        <taxon>Pterygota</taxon>
        <taxon>Neoptera</taxon>
        <taxon>Endopterygota</taxon>
        <taxon>Diptera</taxon>
        <taxon>Nematocera</taxon>
        <taxon>Culicoidea</taxon>
        <taxon>Culicidae</taxon>
        <taxon>Anophelinae</taxon>
        <taxon>Anopheles</taxon>
    </lineage>
</organism>
<protein>
    <recommendedName>
        <fullName evidence="8">CTNNB1 binding N-teminal domain-containing protein</fullName>
    </recommendedName>
</protein>
<dbReference type="GO" id="GO:0000978">
    <property type="term" value="F:RNA polymerase II cis-regulatory region sequence-specific DNA binding"/>
    <property type="evidence" value="ECO:0007669"/>
    <property type="project" value="TreeGrafter"/>
</dbReference>
<feature type="region of interest" description="Disordered" evidence="7">
    <location>
        <begin position="1"/>
        <end position="50"/>
    </location>
</feature>
<keyword evidence="6" id="KW-0539">Nucleus</keyword>
<keyword evidence="5" id="KW-0804">Transcription</keyword>
<reference evidence="10" key="1">
    <citation type="submission" date="2014-01" db="EMBL/GenBank/DDBJ databases">
        <title>The Genome Sequence of Anopheles melas CM1001059_A (V2).</title>
        <authorList>
            <consortium name="The Broad Institute Genomics Platform"/>
            <person name="Neafsey D.E."/>
            <person name="Besansky N."/>
            <person name="Howell P."/>
            <person name="Walton C."/>
            <person name="Young S.K."/>
            <person name="Zeng Q."/>
            <person name="Gargeya S."/>
            <person name="Fitzgerald M."/>
            <person name="Haas B."/>
            <person name="Abouelleil A."/>
            <person name="Allen A.W."/>
            <person name="Alvarado L."/>
            <person name="Arachchi H.M."/>
            <person name="Berlin A.M."/>
            <person name="Chapman S.B."/>
            <person name="Gainer-Dewar J."/>
            <person name="Goldberg J."/>
            <person name="Griggs A."/>
            <person name="Gujja S."/>
            <person name="Hansen M."/>
            <person name="Howarth C."/>
            <person name="Imamovic A."/>
            <person name="Ireland A."/>
            <person name="Larimer J."/>
            <person name="McCowan C."/>
            <person name="Murphy C."/>
            <person name="Pearson M."/>
            <person name="Poon T.W."/>
            <person name="Priest M."/>
            <person name="Roberts A."/>
            <person name="Saif S."/>
            <person name="Shea T."/>
            <person name="Sisk P."/>
            <person name="Sykes S."/>
            <person name="Wortman J."/>
            <person name="Nusbaum C."/>
            <person name="Birren B."/>
        </authorList>
    </citation>
    <scope>NUCLEOTIDE SEQUENCE [LARGE SCALE GENOMIC DNA]</scope>
    <source>
        <strain evidence="10">CM1001059</strain>
    </source>
</reference>
<dbReference type="GO" id="GO:0000785">
    <property type="term" value="C:chromatin"/>
    <property type="evidence" value="ECO:0007669"/>
    <property type="project" value="TreeGrafter"/>
</dbReference>
<keyword evidence="2" id="KW-0805">Transcription regulation</keyword>
<dbReference type="Proteomes" id="UP000075902">
    <property type="component" value="Unassembled WGS sequence"/>
</dbReference>
<dbReference type="PANTHER" id="PTHR10373:SF38">
    <property type="entry name" value="PROTEIN PANGOLIN, ISOFORM J"/>
    <property type="match status" value="1"/>
</dbReference>
<dbReference type="Gene3D" id="4.10.900.10">
    <property type="entry name" value="TCF3-CBD (Catenin binding domain)"/>
    <property type="match status" value="1"/>
</dbReference>
<sequence length="194" mass="21741">MPNTNESSHSGTTTTVAAAAAAANAGDDLGSTDEVKVFKDEGDREDEKASSENLLEEKFNLIDLTESAENLIYTTLASDLYSRYQSSQSLLNSVHSHNVLNQSLQQVKQETGLSVYYDKARQERQLHMEMYPGWTARDNYGYGSKKKRKAKKKDQLGSEPPSRRKKICIRNEESDNYDGSRMSDEYMGSYGTVV</sequence>
<feature type="compositionally biased region" description="Polar residues" evidence="7">
    <location>
        <begin position="1"/>
        <end position="11"/>
    </location>
</feature>
<evidence type="ECO:0000256" key="3">
    <source>
        <dbReference type="ARBA" id="ARBA00023125"/>
    </source>
</evidence>
<dbReference type="InterPro" id="IPR013558">
    <property type="entry name" value="CTNNB1-bd_N"/>
</dbReference>
<accession>A0A182TIH6</accession>
<proteinExistence type="predicted"/>
<dbReference type="VEuPathDB" id="VectorBase:AMEC002911"/>
<dbReference type="EnsemblMetazoa" id="AMEC002911-RA">
    <property type="protein sequence ID" value="AMEC002911-PA"/>
    <property type="gene ID" value="AMEC002911"/>
</dbReference>
<dbReference type="FunFam" id="4.10.900.10:FF:000011">
    <property type="entry name" value="Pangolin, isoform Q"/>
    <property type="match status" value="1"/>
</dbReference>
<keyword evidence="4" id="KW-0010">Activator</keyword>
<evidence type="ECO:0000313" key="9">
    <source>
        <dbReference type="EnsemblMetazoa" id="AMEC002911-PA"/>
    </source>
</evidence>
<dbReference type="GO" id="GO:0009887">
    <property type="term" value="P:animal organ morphogenesis"/>
    <property type="evidence" value="ECO:0007669"/>
    <property type="project" value="UniProtKB-ARBA"/>
</dbReference>
<dbReference type="PANTHER" id="PTHR10373">
    <property type="entry name" value="TRANSCRIPTION FACTOR 7 FAMILY MEMBER"/>
    <property type="match status" value="1"/>
</dbReference>
<feature type="region of interest" description="Disordered" evidence="7">
    <location>
        <begin position="142"/>
        <end position="194"/>
    </location>
</feature>
<keyword evidence="3" id="KW-0238">DNA-binding</keyword>
<feature type="compositionally biased region" description="Basic and acidic residues" evidence="7">
    <location>
        <begin position="33"/>
        <end position="50"/>
    </location>
</feature>
<evidence type="ECO:0000256" key="6">
    <source>
        <dbReference type="ARBA" id="ARBA00023242"/>
    </source>
</evidence>
<dbReference type="GO" id="GO:0000981">
    <property type="term" value="F:DNA-binding transcription factor activity, RNA polymerase II-specific"/>
    <property type="evidence" value="ECO:0007669"/>
    <property type="project" value="TreeGrafter"/>
</dbReference>
<evidence type="ECO:0000256" key="7">
    <source>
        <dbReference type="SAM" id="MobiDB-lite"/>
    </source>
</evidence>
<dbReference type="InterPro" id="IPR027397">
    <property type="entry name" value="Catenin-bd_sf"/>
</dbReference>
<evidence type="ECO:0000259" key="8">
    <source>
        <dbReference type="Pfam" id="PF08347"/>
    </source>
</evidence>
<dbReference type="STRING" id="34690.A0A182TIH6"/>
<dbReference type="InterPro" id="IPR024940">
    <property type="entry name" value="TCF/LEF"/>
</dbReference>
<comment type="subcellular location">
    <subcellularLocation>
        <location evidence="1">Nucleus</location>
    </subcellularLocation>
</comment>
<dbReference type="AlphaFoldDB" id="A0A182TIH6"/>
<evidence type="ECO:0000256" key="4">
    <source>
        <dbReference type="ARBA" id="ARBA00023159"/>
    </source>
</evidence>
<feature type="domain" description="CTNNB1 binding N-teminal" evidence="8">
    <location>
        <begin position="23"/>
        <end position="75"/>
    </location>
</feature>
<evidence type="ECO:0000256" key="5">
    <source>
        <dbReference type="ARBA" id="ARBA00023163"/>
    </source>
</evidence>
<keyword evidence="10" id="KW-1185">Reference proteome</keyword>
<reference evidence="9" key="2">
    <citation type="submission" date="2020-05" db="UniProtKB">
        <authorList>
            <consortium name="EnsemblMetazoa"/>
        </authorList>
    </citation>
    <scope>IDENTIFICATION</scope>
    <source>
        <strain evidence="9">CM1001059</strain>
    </source>
</reference>